<evidence type="ECO:0000256" key="5">
    <source>
        <dbReference type="ARBA" id="ARBA00022679"/>
    </source>
</evidence>
<comment type="pathway">
    <text evidence="1">Carbohydrate degradation; glycolysis; D-glyceraldehyde 3-phosphate and glycerone phosphate from D-glucose: step 1/4.</text>
</comment>
<dbReference type="SUPFAM" id="SSF53067">
    <property type="entry name" value="Actin-like ATPase domain"/>
    <property type="match status" value="2"/>
</dbReference>
<dbReference type="UniPathway" id="UPA00242"/>
<dbReference type="PANTHER" id="PTHR19443">
    <property type="entry name" value="HEXOKINASE"/>
    <property type="match status" value="1"/>
</dbReference>
<dbReference type="GO" id="GO:0005739">
    <property type="term" value="C:mitochondrion"/>
    <property type="evidence" value="ECO:0007669"/>
    <property type="project" value="TreeGrafter"/>
</dbReference>
<dbReference type="Proteomes" id="UP000077202">
    <property type="component" value="Unassembled WGS sequence"/>
</dbReference>
<dbReference type="EC" id="2.7.1.1" evidence="4"/>
<dbReference type="CDD" id="cd24020">
    <property type="entry name" value="ASKHA_NBD_HK_plant"/>
    <property type="match status" value="1"/>
</dbReference>
<dbReference type="GO" id="GO:0005524">
    <property type="term" value="F:ATP binding"/>
    <property type="evidence" value="ECO:0007669"/>
    <property type="project" value="UniProtKB-KW"/>
</dbReference>
<dbReference type="GO" id="GO:0006006">
    <property type="term" value="P:glucose metabolic process"/>
    <property type="evidence" value="ECO:0007669"/>
    <property type="project" value="TreeGrafter"/>
</dbReference>
<dbReference type="GO" id="GO:0006096">
    <property type="term" value="P:glycolytic process"/>
    <property type="evidence" value="ECO:0007669"/>
    <property type="project" value="UniProtKB-UniPathway"/>
</dbReference>
<organism evidence="14 15">
    <name type="scientific">Marchantia polymorpha subsp. ruderalis</name>
    <dbReference type="NCBI Taxonomy" id="1480154"/>
    <lineage>
        <taxon>Eukaryota</taxon>
        <taxon>Viridiplantae</taxon>
        <taxon>Streptophyta</taxon>
        <taxon>Embryophyta</taxon>
        <taxon>Marchantiophyta</taxon>
        <taxon>Marchantiopsida</taxon>
        <taxon>Marchantiidae</taxon>
        <taxon>Marchantiales</taxon>
        <taxon>Marchantiaceae</taxon>
        <taxon>Marchantia</taxon>
    </lineage>
</organism>
<dbReference type="GO" id="GO:0005536">
    <property type="term" value="F:D-glucose binding"/>
    <property type="evidence" value="ECO:0007669"/>
    <property type="project" value="InterPro"/>
</dbReference>
<evidence type="ECO:0000256" key="7">
    <source>
        <dbReference type="ARBA" id="ARBA00022777"/>
    </source>
</evidence>
<name>A0A176VHS6_MARPO</name>
<evidence type="ECO:0000313" key="14">
    <source>
        <dbReference type="EMBL" id="OAE19346.1"/>
    </source>
</evidence>
<keyword evidence="8" id="KW-0067">ATP-binding</keyword>
<dbReference type="GO" id="GO:0005829">
    <property type="term" value="C:cytosol"/>
    <property type="evidence" value="ECO:0007669"/>
    <property type="project" value="TreeGrafter"/>
</dbReference>
<keyword evidence="15" id="KW-1185">Reference proteome</keyword>
<dbReference type="InterPro" id="IPR022673">
    <property type="entry name" value="Hexokinase_C"/>
</dbReference>
<dbReference type="GO" id="GO:0004340">
    <property type="term" value="F:glucokinase activity"/>
    <property type="evidence" value="ECO:0007669"/>
    <property type="project" value="TreeGrafter"/>
</dbReference>
<dbReference type="GO" id="GO:0008865">
    <property type="term" value="F:fructokinase activity"/>
    <property type="evidence" value="ECO:0007669"/>
    <property type="project" value="TreeGrafter"/>
</dbReference>
<evidence type="ECO:0000313" key="15">
    <source>
        <dbReference type="Proteomes" id="UP000077202"/>
    </source>
</evidence>
<dbReference type="InterPro" id="IPR022672">
    <property type="entry name" value="Hexokinase_N"/>
</dbReference>
<evidence type="ECO:0000256" key="11">
    <source>
        <dbReference type="ARBA" id="ARBA00047905"/>
    </source>
</evidence>
<dbReference type="Gene3D" id="3.40.367.20">
    <property type="match status" value="1"/>
</dbReference>
<reference evidence="14" key="1">
    <citation type="submission" date="2016-03" db="EMBL/GenBank/DDBJ databases">
        <title>Mechanisms controlling the formation of the plant cell surface in tip-growing cells are functionally conserved among land plants.</title>
        <authorList>
            <person name="Honkanen S."/>
            <person name="Jones V.A."/>
            <person name="Morieri G."/>
            <person name="Champion C."/>
            <person name="Hetherington A.J."/>
            <person name="Kelly S."/>
            <person name="Saint-Marcoux D."/>
            <person name="Proust H."/>
            <person name="Prescott H."/>
            <person name="Dolan L."/>
        </authorList>
    </citation>
    <scope>NUCLEOTIDE SEQUENCE [LARGE SCALE GENOMIC DNA]</scope>
    <source>
        <tissue evidence="14">Whole gametophyte</tissue>
    </source>
</reference>
<dbReference type="UniPathway" id="UPA00109">
    <property type="reaction ID" value="UER00180"/>
</dbReference>
<evidence type="ECO:0000256" key="2">
    <source>
        <dbReference type="ARBA" id="ARBA00005028"/>
    </source>
</evidence>
<proteinExistence type="inferred from homology"/>
<keyword evidence="7" id="KW-0418">Kinase</keyword>
<dbReference type="PROSITE" id="PS51748">
    <property type="entry name" value="HEXOKINASE_2"/>
    <property type="match status" value="1"/>
</dbReference>
<feature type="domain" description="Hexokinase C-terminal" evidence="13">
    <location>
        <begin position="294"/>
        <end position="535"/>
    </location>
</feature>
<dbReference type="Pfam" id="PF03727">
    <property type="entry name" value="Hexokinase_2"/>
    <property type="match status" value="1"/>
</dbReference>
<dbReference type="Gene3D" id="3.30.420.40">
    <property type="match status" value="1"/>
</dbReference>
<dbReference type="EMBL" id="LVLJ01003899">
    <property type="protein sequence ID" value="OAE19346.1"/>
    <property type="molecule type" value="Genomic_DNA"/>
</dbReference>
<evidence type="ECO:0000259" key="13">
    <source>
        <dbReference type="Pfam" id="PF03727"/>
    </source>
</evidence>
<dbReference type="PANTHER" id="PTHR19443:SF16">
    <property type="entry name" value="HEXOKINASE TYPE 1-RELATED"/>
    <property type="match status" value="1"/>
</dbReference>
<evidence type="ECO:0000256" key="1">
    <source>
        <dbReference type="ARBA" id="ARBA00004888"/>
    </source>
</evidence>
<evidence type="ECO:0000256" key="10">
    <source>
        <dbReference type="ARBA" id="ARBA00044613"/>
    </source>
</evidence>
<protein>
    <recommendedName>
        <fullName evidence="4">hexokinase</fullName>
        <ecNumber evidence="4">2.7.1.1</ecNumber>
    </recommendedName>
</protein>
<evidence type="ECO:0000256" key="8">
    <source>
        <dbReference type="ARBA" id="ARBA00022840"/>
    </source>
</evidence>
<comment type="catalytic activity">
    <reaction evidence="11">
        <text>D-fructose + ATP = D-fructose 6-phosphate + ADP + H(+)</text>
        <dbReference type="Rhea" id="RHEA:16125"/>
        <dbReference type="ChEBI" id="CHEBI:15378"/>
        <dbReference type="ChEBI" id="CHEBI:30616"/>
        <dbReference type="ChEBI" id="CHEBI:37721"/>
        <dbReference type="ChEBI" id="CHEBI:61527"/>
        <dbReference type="ChEBI" id="CHEBI:456216"/>
        <dbReference type="EC" id="2.7.1.1"/>
    </reaction>
    <physiologicalReaction direction="left-to-right" evidence="11">
        <dbReference type="Rhea" id="RHEA:16126"/>
    </physiologicalReaction>
</comment>
<accession>A0A176VHS6</accession>
<comment type="pathway">
    <text evidence="2">Carbohydrate metabolism; hexose metabolism.</text>
</comment>
<evidence type="ECO:0000256" key="3">
    <source>
        <dbReference type="ARBA" id="ARBA00009225"/>
    </source>
</evidence>
<gene>
    <name evidence="14" type="ORF">AXG93_4134s1080</name>
</gene>
<evidence type="ECO:0000256" key="6">
    <source>
        <dbReference type="ARBA" id="ARBA00022741"/>
    </source>
</evidence>
<dbReference type="PRINTS" id="PR00475">
    <property type="entry name" value="HEXOKINASE"/>
</dbReference>
<sequence>MSALITHRSIEAICQLPQVPELRLPTRSSRGFGLRVPLGDSLARRACVSWGSHARTDRGRRSVSYSLSRRQEPGVLVLAGQQQEAQRVLDEFREACATPLEKLEKVVDSMVLEMEAGLAAEDGCLLKMLPSFVENLPKGTERGIYYALDLGGTNFRVLRAVFGGPGEGCMQESEIFTIPHDLMVGESDDLFDFIASKLRDFVLRETENKSPPPGRKRELGFTFSFPVMQTSVASGTLIHWSKGFKVAGTVGRDVVEVLREAISRQNLDMEVAALVNDTVGTLAGGRYINGDVMIAVILGTGTNACYVERAEAVPKWKGPPPKSGIHVINTEWGNFGSPTLPTTFADDDLDRESVNPSEHIFEKMMSGMYLGDLVRRVMLRLAKDAGYFGDSIPEKLTKKLALTTPDISKMHADDSPTLEVVGEILKKKLDLDPTRLEERRVVYSIIDIIARRGARLAAAAIVAVLRKIGRDGKSGNGTSKTVIAMDGGLYEHYTKFRDYLNEAFVDLLGEEAAKNVVIELSKDGSGIGAALLAACHSKYVRQFLTLNRSMDWWTSKWTSGRMQRIHLLVLYFHCALSCAIVVILTNPNLGCGKSCANISALEDDRGVSRITTPLFICGPTRICVVSLLEKFRLPELALSSRGQVFRLARKDQELRGSQVISVESWIGSSYKFVFSTFQSPVTSFTRLYSIGKCGRIIRVARLQNLCKRRPPVSSADDDCSNVRFHPEDGQRASVAVAAGKDDLPTTLTLFTAGEYVSKLVSMTQTPVAVQDLDSSS</sequence>
<dbReference type="Pfam" id="PF00349">
    <property type="entry name" value="Hexokinase_1"/>
    <property type="match status" value="1"/>
</dbReference>
<feature type="domain" description="Hexokinase N-terminal" evidence="12">
    <location>
        <begin position="89"/>
        <end position="287"/>
    </location>
</feature>
<comment type="caution">
    <text evidence="14">The sequence shown here is derived from an EMBL/GenBank/DDBJ whole genome shotgun (WGS) entry which is preliminary data.</text>
</comment>
<dbReference type="FunFam" id="3.30.420.40:FF:000034">
    <property type="entry name" value="Phosphotransferase"/>
    <property type="match status" value="1"/>
</dbReference>
<comment type="catalytic activity">
    <reaction evidence="10">
        <text>a D-hexose + ATP = a D-hexose 6-phosphate + ADP + H(+)</text>
        <dbReference type="Rhea" id="RHEA:22740"/>
        <dbReference type="ChEBI" id="CHEBI:4194"/>
        <dbReference type="ChEBI" id="CHEBI:15378"/>
        <dbReference type="ChEBI" id="CHEBI:30616"/>
        <dbReference type="ChEBI" id="CHEBI:229467"/>
        <dbReference type="ChEBI" id="CHEBI:456216"/>
        <dbReference type="EC" id="2.7.1.1"/>
    </reaction>
    <physiologicalReaction direction="left-to-right" evidence="10">
        <dbReference type="Rhea" id="RHEA:22741"/>
    </physiologicalReaction>
</comment>
<dbReference type="InterPro" id="IPR043129">
    <property type="entry name" value="ATPase_NBD"/>
</dbReference>
<evidence type="ECO:0000256" key="4">
    <source>
        <dbReference type="ARBA" id="ARBA00012324"/>
    </source>
</evidence>
<keyword evidence="9" id="KW-0324">Glycolysis</keyword>
<keyword evidence="5" id="KW-0808">Transferase</keyword>
<dbReference type="GO" id="GO:0001678">
    <property type="term" value="P:intracellular glucose homeostasis"/>
    <property type="evidence" value="ECO:0007669"/>
    <property type="project" value="InterPro"/>
</dbReference>
<dbReference type="AlphaFoldDB" id="A0A176VHS6"/>
<dbReference type="InterPro" id="IPR001312">
    <property type="entry name" value="Hexokinase"/>
</dbReference>
<evidence type="ECO:0000259" key="12">
    <source>
        <dbReference type="Pfam" id="PF00349"/>
    </source>
</evidence>
<comment type="similarity">
    <text evidence="3">Belongs to the hexokinase family.</text>
</comment>
<evidence type="ECO:0000256" key="9">
    <source>
        <dbReference type="ARBA" id="ARBA00023152"/>
    </source>
</evidence>
<keyword evidence="6" id="KW-0547">Nucleotide-binding</keyword>